<comment type="caution">
    <text evidence="9">The sequence shown here is derived from an EMBL/GenBank/DDBJ whole genome shotgun (WGS) entry which is preliminary data.</text>
</comment>
<feature type="region of interest" description="Disordered" evidence="5">
    <location>
        <begin position="58"/>
        <end position="206"/>
    </location>
</feature>
<dbReference type="InterPro" id="IPR019931">
    <property type="entry name" value="LPXTG_anchor"/>
</dbReference>
<sequence>MATATNLRVTLLSVGAAAALVAPVVFATGASAQAAVTTDAPAPVEDTMVVARDGRNVGSIETDPTAAPAPDATAAPTPAPTNSFPIETTEAAQPEPTTPADPDPSASPVVPDEPGATDQVTTEPDPSQPATDTAPGTDDEGGETEPTDDTDGYIIWNPDRTFAGDGSNGGSQDEQHSDSVPSESEGAESDTSPSQTPKPELSATGAEGASAGLIAALTLTLSGGMLLLARRIRGVKA</sequence>
<feature type="transmembrane region" description="Helical" evidence="6">
    <location>
        <begin position="208"/>
        <end position="229"/>
    </location>
</feature>
<keyword evidence="2" id="KW-0964">Secreted</keyword>
<gene>
    <name evidence="9" type="ORF">ACFSUQ_09305</name>
</gene>
<reference evidence="10" key="1">
    <citation type="journal article" date="2019" name="Int. J. Syst. Evol. Microbiol.">
        <title>The Global Catalogue of Microorganisms (GCM) 10K type strain sequencing project: providing services to taxonomists for standard genome sequencing and annotation.</title>
        <authorList>
            <consortium name="The Broad Institute Genomics Platform"/>
            <consortium name="The Broad Institute Genome Sequencing Center for Infectious Disease"/>
            <person name="Wu L."/>
            <person name="Ma J."/>
        </authorList>
    </citation>
    <scope>NUCLEOTIDE SEQUENCE [LARGE SCALE GENOMIC DNA]</scope>
    <source>
        <strain evidence="10">TISTR 1511</strain>
    </source>
</reference>
<feature type="signal peptide" evidence="7">
    <location>
        <begin position="1"/>
        <end position="27"/>
    </location>
</feature>
<evidence type="ECO:0000313" key="10">
    <source>
        <dbReference type="Proteomes" id="UP001597453"/>
    </source>
</evidence>
<feature type="compositionally biased region" description="Low complexity" evidence="5">
    <location>
        <begin position="103"/>
        <end position="114"/>
    </location>
</feature>
<evidence type="ECO:0000256" key="6">
    <source>
        <dbReference type="SAM" id="Phobius"/>
    </source>
</evidence>
<evidence type="ECO:0000256" key="7">
    <source>
        <dbReference type="SAM" id="SignalP"/>
    </source>
</evidence>
<proteinExistence type="predicted"/>
<keyword evidence="10" id="KW-1185">Reference proteome</keyword>
<protein>
    <submittedName>
        <fullName evidence="9">LPXTG cell wall anchor domain-containing protein</fullName>
    </submittedName>
</protein>
<dbReference type="EMBL" id="JBHUNF010000010">
    <property type="protein sequence ID" value="MFD2675487.1"/>
    <property type="molecule type" value="Genomic_DNA"/>
</dbReference>
<organism evidence="9 10">
    <name type="scientific">Gulosibacter bifidus</name>
    <dbReference type="NCBI Taxonomy" id="272239"/>
    <lineage>
        <taxon>Bacteria</taxon>
        <taxon>Bacillati</taxon>
        <taxon>Actinomycetota</taxon>
        <taxon>Actinomycetes</taxon>
        <taxon>Micrococcales</taxon>
        <taxon>Microbacteriaceae</taxon>
        <taxon>Gulosibacter</taxon>
    </lineage>
</organism>
<evidence type="ECO:0000256" key="1">
    <source>
        <dbReference type="ARBA" id="ARBA00022512"/>
    </source>
</evidence>
<keyword evidence="4" id="KW-0572">Peptidoglycan-anchor</keyword>
<evidence type="ECO:0000313" key="9">
    <source>
        <dbReference type="EMBL" id="MFD2675487.1"/>
    </source>
</evidence>
<dbReference type="PROSITE" id="PS50847">
    <property type="entry name" value="GRAM_POS_ANCHORING"/>
    <property type="match status" value="1"/>
</dbReference>
<keyword evidence="6" id="KW-0812">Transmembrane</keyword>
<feature type="domain" description="Gram-positive cocci surface proteins LPxTG" evidence="8">
    <location>
        <begin position="201"/>
        <end position="237"/>
    </location>
</feature>
<evidence type="ECO:0000259" key="8">
    <source>
        <dbReference type="PROSITE" id="PS50847"/>
    </source>
</evidence>
<keyword evidence="6" id="KW-0472">Membrane</keyword>
<dbReference type="RefSeq" id="WP_159421478.1">
    <property type="nucleotide sequence ID" value="NZ_JBHUNF010000010.1"/>
</dbReference>
<keyword evidence="6" id="KW-1133">Transmembrane helix</keyword>
<accession>A0ABW5RKM6</accession>
<feature type="compositionally biased region" description="Low complexity" evidence="5">
    <location>
        <begin position="62"/>
        <end position="76"/>
    </location>
</feature>
<keyword evidence="3 7" id="KW-0732">Signal</keyword>
<dbReference type="Proteomes" id="UP001597453">
    <property type="component" value="Unassembled WGS sequence"/>
</dbReference>
<evidence type="ECO:0000256" key="4">
    <source>
        <dbReference type="ARBA" id="ARBA00023088"/>
    </source>
</evidence>
<feature type="chain" id="PRO_5045104727" evidence="7">
    <location>
        <begin position="28"/>
        <end position="237"/>
    </location>
</feature>
<name>A0ABW5RKM6_9MICO</name>
<keyword evidence="1" id="KW-0134">Cell wall</keyword>
<evidence type="ECO:0000256" key="2">
    <source>
        <dbReference type="ARBA" id="ARBA00022525"/>
    </source>
</evidence>
<feature type="compositionally biased region" description="Acidic residues" evidence="5">
    <location>
        <begin position="137"/>
        <end position="151"/>
    </location>
</feature>
<evidence type="ECO:0000256" key="5">
    <source>
        <dbReference type="SAM" id="MobiDB-lite"/>
    </source>
</evidence>
<evidence type="ECO:0000256" key="3">
    <source>
        <dbReference type="ARBA" id="ARBA00022729"/>
    </source>
</evidence>